<evidence type="ECO:0000313" key="3">
    <source>
        <dbReference type="EnsemblMetazoa" id="XP_019773428.1"/>
    </source>
</evidence>
<dbReference type="EnsemblMetazoa" id="XM_019917869.1">
    <property type="protein sequence ID" value="XP_019773428.1"/>
    <property type="gene ID" value="LOC109546763"/>
</dbReference>
<reference evidence="3" key="2">
    <citation type="submission" date="2024-08" db="UniProtKB">
        <authorList>
            <consortium name="EnsemblMetazoa"/>
        </authorList>
    </citation>
    <scope>IDENTIFICATION</scope>
</reference>
<dbReference type="GeneID" id="109546763"/>
<organism evidence="3 4">
    <name type="scientific">Dendroctonus ponderosae</name>
    <name type="common">Mountain pine beetle</name>
    <dbReference type="NCBI Taxonomy" id="77166"/>
    <lineage>
        <taxon>Eukaryota</taxon>
        <taxon>Metazoa</taxon>
        <taxon>Ecdysozoa</taxon>
        <taxon>Arthropoda</taxon>
        <taxon>Hexapoda</taxon>
        <taxon>Insecta</taxon>
        <taxon>Pterygota</taxon>
        <taxon>Neoptera</taxon>
        <taxon>Endopterygota</taxon>
        <taxon>Coleoptera</taxon>
        <taxon>Polyphaga</taxon>
        <taxon>Cucujiformia</taxon>
        <taxon>Curculionidae</taxon>
        <taxon>Scolytinae</taxon>
        <taxon>Dendroctonus</taxon>
    </lineage>
</organism>
<feature type="compositionally biased region" description="Basic and acidic residues" evidence="1">
    <location>
        <begin position="239"/>
        <end position="260"/>
    </location>
</feature>
<feature type="chain" id="PRO_5043759127" evidence="2">
    <location>
        <begin position="20"/>
        <end position="273"/>
    </location>
</feature>
<keyword evidence="4" id="KW-1185">Reference proteome</keyword>
<reference evidence="4" key="1">
    <citation type="journal article" date="2013" name="Genome Biol.">
        <title>Draft genome of the mountain pine beetle, Dendroctonus ponderosae Hopkins, a major forest pest.</title>
        <authorList>
            <person name="Keeling C.I."/>
            <person name="Yuen M.M."/>
            <person name="Liao N.Y."/>
            <person name="Docking T.R."/>
            <person name="Chan S.K."/>
            <person name="Taylor G.A."/>
            <person name="Palmquist D.L."/>
            <person name="Jackman S.D."/>
            <person name="Nguyen A."/>
            <person name="Li M."/>
            <person name="Henderson H."/>
            <person name="Janes J.K."/>
            <person name="Zhao Y."/>
            <person name="Pandoh P."/>
            <person name="Moore R."/>
            <person name="Sperling F.A."/>
            <person name="Huber D.P."/>
            <person name="Birol I."/>
            <person name="Jones S.J."/>
            <person name="Bohlmann J."/>
        </authorList>
    </citation>
    <scope>NUCLEOTIDE SEQUENCE</scope>
</reference>
<feature type="signal peptide" evidence="2">
    <location>
        <begin position="1"/>
        <end position="19"/>
    </location>
</feature>
<evidence type="ECO:0000313" key="4">
    <source>
        <dbReference type="Proteomes" id="UP000019118"/>
    </source>
</evidence>
<name>A0AAR5QJM0_DENPD</name>
<protein>
    <submittedName>
        <fullName evidence="3">Uncharacterized protein</fullName>
    </submittedName>
</protein>
<evidence type="ECO:0000256" key="2">
    <source>
        <dbReference type="SAM" id="SignalP"/>
    </source>
</evidence>
<accession>A0AAR5QJM0</accession>
<keyword evidence="2" id="KW-0732">Signal</keyword>
<dbReference type="Proteomes" id="UP000019118">
    <property type="component" value="Unassembled WGS sequence"/>
</dbReference>
<evidence type="ECO:0000256" key="1">
    <source>
        <dbReference type="SAM" id="MobiDB-lite"/>
    </source>
</evidence>
<dbReference type="AlphaFoldDB" id="A0AAR5QJM0"/>
<feature type="region of interest" description="Disordered" evidence="1">
    <location>
        <begin position="233"/>
        <end position="273"/>
    </location>
</feature>
<sequence length="273" mass="30517">MNASLIVVLLVFFISSCQCGMLGLFNEWSDQLESQNVDTFRKCRKRRDTGEKGIKPEITNSPQAGMVSLADIEEGRLTDETDTPVNSKTKRCPKDGFTGLVGKALPGSTPNVPHALALVKRQMDELNEEKCKSCTRDPSCILLKHCEKCRKYCGFLPAFVSDSLVLEDIQHFPESSRMSSAETKPRGRSTLVHRVGIYKHELKNIISRIIGIKNPEDVESVFIYATTTSNVPPEVQQLESHESFEEVKEPTEKQAAKPDDLQTEDMASKLNRA</sequence>
<dbReference type="KEGG" id="dpa:109546763"/>
<proteinExistence type="predicted"/>